<protein>
    <submittedName>
        <fullName evidence="1">Uncharacterized protein</fullName>
    </submittedName>
</protein>
<name>A0A2P2MD81_RHIMU</name>
<organism evidence="1">
    <name type="scientific">Rhizophora mucronata</name>
    <name type="common">Asiatic mangrove</name>
    <dbReference type="NCBI Taxonomy" id="61149"/>
    <lineage>
        <taxon>Eukaryota</taxon>
        <taxon>Viridiplantae</taxon>
        <taxon>Streptophyta</taxon>
        <taxon>Embryophyta</taxon>
        <taxon>Tracheophyta</taxon>
        <taxon>Spermatophyta</taxon>
        <taxon>Magnoliopsida</taxon>
        <taxon>eudicotyledons</taxon>
        <taxon>Gunneridae</taxon>
        <taxon>Pentapetalae</taxon>
        <taxon>rosids</taxon>
        <taxon>fabids</taxon>
        <taxon>Malpighiales</taxon>
        <taxon>Rhizophoraceae</taxon>
        <taxon>Rhizophora</taxon>
    </lineage>
</organism>
<reference evidence="1" key="1">
    <citation type="submission" date="2018-02" db="EMBL/GenBank/DDBJ databases">
        <title>Rhizophora mucronata_Transcriptome.</title>
        <authorList>
            <person name="Meera S.P."/>
            <person name="Sreeshan A."/>
            <person name="Augustine A."/>
        </authorList>
    </citation>
    <scope>NUCLEOTIDE SEQUENCE</scope>
    <source>
        <tissue evidence="1">Leaf</tissue>
    </source>
</reference>
<proteinExistence type="predicted"/>
<evidence type="ECO:0000313" key="1">
    <source>
        <dbReference type="EMBL" id="MBX28114.1"/>
    </source>
</evidence>
<dbReference type="EMBL" id="GGEC01047630">
    <property type="protein sequence ID" value="MBX28114.1"/>
    <property type="molecule type" value="Transcribed_RNA"/>
</dbReference>
<sequence>MLLVIHLKKLHIWVHFRQLTYLGMKSFATTTTRREEIKNSKFVPSIHKGVHKVLCRGHLLHVGLQVFLPPSLSSPKSESSLSHD</sequence>
<dbReference type="AlphaFoldDB" id="A0A2P2MD81"/>
<accession>A0A2P2MD81</accession>